<evidence type="ECO:0000256" key="1">
    <source>
        <dbReference type="ARBA" id="ARBA00022741"/>
    </source>
</evidence>
<sequence length="1451" mass="164127">MENRHYCDNDDNGLKIEDVSGQVSTTLESATNNLYGSRGATGETPSETLLISSPSCGKGKHKEKQMQTPAKRTLERVGTRENIDTAKSGKHSRLDTRELFKRKKQGLKPVSKSFGKNRLDAHSYKQLLRSRALRELLLQRRDKMSGEGGEFIVTNGSPEVDKGVAETRPSNLKMQRCCDGRECKKSFHLSCLDPPFTHAPPGVWHCSWCVQKKLQSGVHAVSEGVESVVEDREVESDHERYHGGKITTSPLLLAVQGQKEFLVKYKGLAHVHNRWIPEEKIKVENPELLAKYSLAKYKRYQRWKTEWTLPDRLLQKRWLCLPKQCNKDWEDLTSSFTTEWLVKWTGLDYDHATWELENSSFMKSPEAVKLIGEFESRHKGEKRISCPFEGDKGGEVTLSGGSLGVQHEPSSNINKLREFWLRGRNALVYDDQERIVNVILFILSLQDNTLPFLIITTSSSLSTWEAEFSQHKSDINFVVYKGNKDVRASIRSLEFYNEDGCLMFQVLLSPIDAVLENMRYEYLHLLSILDSGHDGVEEKASENDSKNDICKLKAKLASFVAFESKPRTSRFVEYWVPVQLSNVQLEQYCAALLSSETLLCSHLRNDSVDSLRKILIMTRKCCDHPYLVDTERSLRASIIRDFPVSEHLGAEIEMSGKLQLLDKFLFKIKERGLRVLILFQSIGGSGVISTGDILDDFVHERFGKDSYAHIDSREIARSKKQATLDCFNNKESNKFVFLIESRACLRSIKLSSIDLVVLFNSDWDPLNDLRALEKITIESQFEELKVFRLYSSHTVEEKVLILAKEGLPLDSKIENISRSTCHMLLTWGALHLFNKLDDFHGGHSSLVSHLNLTFEEFLTTDVVTEFSALLPYDGEKRNPNNSIILEVNRTEGAYPRNISLPGELDLETQSVDNISTIQRLLHNEPTRVFWENLLDRRNPRWKFLSGSSPKIGRRTQDLVGSPEEPTCMEDGGGRKRRTVVHNTFELMCSSSSPKIGRRTQNLVGSPEEPTCMEDGVGRKRRTVVHNTFELMCSKPRTKRNRKLHSWGKDSNLATQCVSRGRNGTNALTLDQEARQRYREVNSIIGEAPTSDFRKQPQLHVSTDVPSDECGITITNVTASILVQNHRSRQCHPSARQAQVPIPPARVDSTGLPNSFLWQPFTIGSLQPSIGAIETGESIQSMATVPNGNNSLQASHVPQPDLLQMEMERIQKAEEQAMKIHEDTKSQLKVECEKEIDEIRKKYDRLLQHDVMVLLQKKKDFETHYNKIYVNKLLAETYALTYEGDKAGLPGTEQANVPGFMDAISEFYLQQSAVRNSTTTLEKSSSPLIHRRGSYGGGCELRAPAPHLQHSRPPSTEVGLPHCLPSHAPTKLPIHRAPSNLSVPSCGLAQVTEPVKSQWRSNGINQPDIITGLPVIDGFLPMSTELLSQFVAPPKFTSAYHQTQLFFPVPRT</sequence>
<dbReference type="Proteomes" id="UP000823749">
    <property type="component" value="Chromosome 5"/>
</dbReference>
<dbReference type="GO" id="GO:0016887">
    <property type="term" value="F:ATP hydrolysis activity"/>
    <property type="evidence" value="ECO:0007669"/>
    <property type="project" value="TreeGrafter"/>
</dbReference>
<keyword evidence="9" id="KW-1185">Reference proteome</keyword>
<dbReference type="GO" id="GO:0000785">
    <property type="term" value="C:chromatin"/>
    <property type="evidence" value="ECO:0007669"/>
    <property type="project" value="TreeGrafter"/>
</dbReference>
<dbReference type="SMART" id="SM00298">
    <property type="entry name" value="CHROMO"/>
    <property type="match status" value="2"/>
</dbReference>
<dbReference type="InterPro" id="IPR000953">
    <property type="entry name" value="Chromo/chromo_shadow_dom"/>
</dbReference>
<dbReference type="PANTHER" id="PTHR45623">
    <property type="entry name" value="CHROMODOMAIN-HELICASE-DNA-BINDING PROTEIN 3-RELATED-RELATED"/>
    <property type="match status" value="1"/>
</dbReference>
<name>A0AAV6KC19_9ERIC</name>
<feature type="domain" description="Chromo" evidence="6">
    <location>
        <begin position="308"/>
        <end position="386"/>
    </location>
</feature>
<feature type="region of interest" description="Disordered" evidence="5">
    <location>
        <begin position="952"/>
        <end position="974"/>
    </location>
</feature>
<dbReference type="SUPFAM" id="SSF52540">
    <property type="entry name" value="P-loop containing nucleoside triphosphate hydrolases"/>
    <property type="match status" value="1"/>
</dbReference>
<evidence type="ECO:0000256" key="5">
    <source>
        <dbReference type="SAM" id="MobiDB-lite"/>
    </source>
</evidence>
<dbReference type="GO" id="GO:0003682">
    <property type="term" value="F:chromatin binding"/>
    <property type="evidence" value="ECO:0007669"/>
    <property type="project" value="TreeGrafter"/>
</dbReference>
<dbReference type="GO" id="GO:0003677">
    <property type="term" value="F:DNA binding"/>
    <property type="evidence" value="ECO:0007669"/>
    <property type="project" value="TreeGrafter"/>
</dbReference>
<evidence type="ECO:0000313" key="9">
    <source>
        <dbReference type="Proteomes" id="UP000823749"/>
    </source>
</evidence>
<accession>A0AAV6KC19</accession>
<dbReference type="InterPro" id="IPR027417">
    <property type="entry name" value="P-loop_NTPase"/>
</dbReference>
<keyword evidence="4" id="KW-0175">Coiled coil</keyword>
<dbReference type="PANTHER" id="PTHR45623:SF13">
    <property type="entry name" value="HELICASE PROTEIN MOM1"/>
    <property type="match status" value="1"/>
</dbReference>
<evidence type="ECO:0000259" key="7">
    <source>
        <dbReference type="PROSITE" id="PS51194"/>
    </source>
</evidence>
<evidence type="ECO:0000256" key="3">
    <source>
        <dbReference type="ARBA" id="ARBA00023242"/>
    </source>
</evidence>
<reference evidence="8" key="1">
    <citation type="submission" date="2020-08" db="EMBL/GenBank/DDBJ databases">
        <title>Plant Genome Project.</title>
        <authorList>
            <person name="Zhang R.-G."/>
        </authorList>
    </citation>
    <scope>NUCLEOTIDE SEQUENCE</scope>
    <source>
        <strain evidence="8">WSP0</strain>
        <tissue evidence="8">Leaf</tissue>
    </source>
</reference>
<dbReference type="Gene3D" id="3.30.40.10">
    <property type="entry name" value="Zinc/RING finger domain, C3HC4 (zinc finger)"/>
    <property type="match status" value="1"/>
</dbReference>
<comment type="caution">
    <text evidence="8">The sequence shown here is derived from an EMBL/GenBank/DDBJ whole genome shotgun (WGS) entry which is preliminary data.</text>
</comment>
<keyword evidence="2" id="KW-0067">ATP-binding</keyword>
<dbReference type="GO" id="GO:0042393">
    <property type="term" value="F:histone binding"/>
    <property type="evidence" value="ECO:0007669"/>
    <property type="project" value="TreeGrafter"/>
</dbReference>
<dbReference type="PROSITE" id="PS50013">
    <property type="entry name" value="CHROMO_2"/>
    <property type="match status" value="2"/>
</dbReference>
<evidence type="ECO:0000259" key="6">
    <source>
        <dbReference type="PROSITE" id="PS50013"/>
    </source>
</evidence>
<evidence type="ECO:0008006" key="10">
    <source>
        <dbReference type="Google" id="ProtNLM"/>
    </source>
</evidence>
<keyword evidence="1" id="KW-0547">Nucleotide-binding</keyword>
<organism evidence="8 9">
    <name type="scientific">Rhododendron griersonianum</name>
    <dbReference type="NCBI Taxonomy" id="479676"/>
    <lineage>
        <taxon>Eukaryota</taxon>
        <taxon>Viridiplantae</taxon>
        <taxon>Streptophyta</taxon>
        <taxon>Embryophyta</taxon>
        <taxon>Tracheophyta</taxon>
        <taxon>Spermatophyta</taxon>
        <taxon>Magnoliopsida</taxon>
        <taxon>eudicotyledons</taxon>
        <taxon>Gunneridae</taxon>
        <taxon>Pentapetalae</taxon>
        <taxon>asterids</taxon>
        <taxon>Ericales</taxon>
        <taxon>Ericaceae</taxon>
        <taxon>Ericoideae</taxon>
        <taxon>Rhodoreae</taxon>
        <taxon>Rhododendron</taxon>
    </lineage>
</organism>
<feature type="coiled-coil region" evidence="4">
    <location>
        <begin position="1202"/>
        <end position="1248"/>
    </location>
</feature>
<evidence type="ECO:0000256" key="2">
    <source>
        <dbReference type="ARBA" id="ARBA00022840"/>
    </source>
</evidence>
<dbReference type="InterPro" id="IPR013083">
    <property type="entry name" value="Znf_RING/FYVE/PHD"/>
</dbReference>
<feature type="domain" description="Chromo" evidence="6">
    <location>
        <begin position="223"/>
        <end position="292"/>
    </location>
</feature>
<dbReference type="PROSITE" id="PS51194">
    <property type="entry name" value="HELICASE_CTER"/>
    <property type="match status" value="1"/>
</dbReference>
<gene>
    <name evidence="8" type="ORF">RHGRI_014978</name>
</gene>
<dbReference type="InterPro" id="IPR016197">
    <property type="entry name" value="Chromo-like_dom_sf"/>
</dbReference>
<dbReference type="GO" id="GO:0005634">
    <property type="term" value="C:nucleus"/>
    <property type="evidence" value="ECO:0007669"/>
    <property type="project" value="TreeGrafter"/>
</dbReference>
<dbReference type="GO" id="GO:0140658">
    <property type="term" value="F:ATP-dependent chromatin remodeler activity"/>
    <property type="evidence" value="ECO:0007669"/>
    <property type="project" value="TreeGrafter"/>
</dbReference>
<proteinExistence type="predicted"/>
<dbReference type="Gene3D" id="3.40.50.300">
    <property type="entry name" value="P-loop containing nucleotide triphosphate hydrolases"/>
    <property type="match status" value="1"/>
</dbReference>
<evidence type="ECO:0000313" key="8">
    <source>
        <dbReference type="EMBL" id="KAG5549857.1"/>
    </source>
</evidence>
<protein>
    <recommendedName>
        <fullName evidence="10">Helicase protein MOM1</fullName>
    </recommendedName>
</protein>
<dbReference type="GO" id="GO:0005524">
    <property type="term" value="F:ATP binding"/>
    <property type="evidence" value="ECO:0007669"/>
    <property type="project" value="UniProtKB-KW"/>
</dbReference>
<dbReference type="EMBL" id="JACTNZ010000005">
    <property type="protein sequence ID" value="KAG5549857.1"/>
    <property type="molecule type" value="Genomic_DNA"/>
</dbReference>
<feature type="domain" description="Helicase C-terminal" evidence="7">
    <location>
        <begin position="660"/>
        <end position="824"/>
    </location>
</feature>
<evidence type="ECO:0000256" key="4">
    <source>
        <dbReference type="SAM" id="Coils"/>
    </source>
</evidence>
<dbReference type="InterPro" id="IPR001650">
    <property type="entry name" value="Helicase_C-like"/>
</dbReference>
<dbReference type="Pfam" id="PF00271">
    <property type="entry name" value="Helicase_C"/>
    <property type="match status" value="1"/>
</dbReference>
<dbReference type="Gene3D" id="3.40.50.10810">
    <property type="entry name" value="Tandem AAA-ATPase domain"/>
    <property type="match status" value="2"/>
</dbReference>
<dbReference type="Gene3D" id="2.40.50.40">
    <property type="match status" value="2"/>
</dbReference>
<dbReference type="SUPFAM" id="SSF54160">
    <property type="entry name" value="Chromo domain-like"/>
    <property type="match status" value="2"/>
</dbReference>
<dbReference type="InterPro" id="IPR038718">
    <property type="entry name" value="SNF2-like_sf"/>
</dbReference>
<dbReference type="Gene3D" id="6.10.250.1310">
    <property type="match status" value="1"/>
</dbReference>
<keyword evidence="3" id="KW-0539">Nucleus</keyword>